<evidence type="ECO:0000313" key="7">
    <source>
        <dbReference type="EMBL" id="PYE02843.1"/>
    </source>
</evidence>
<dbReference type="EMBL" id="QJUE01000002">
    <property type="protein sequence ID" value="PYE02843.1"/>
    <property type="molecule type" value="Genomic_DNA"/>
</dbReference>
<evidence type="ECO:0000313" key="8">
    <source>
        <dbReference type="Proteomes" id="UP000247807"/>
    </source>
</evidence>
<dbReference type="Pfam" id="PF01940">
    <property type="entry name" value="DUF92"/>
    <property type="match status" value="1"/>
</dbReference>
<proteinExistence type="inferred from homology"/>
<keyword evidence="4 6" id="KW-1133">Transmembrane helix</keyword>
<name>A0A318RG75_PROMR</name>
<evidence type="ECO:0000256" key="5">
    <source>
        <dbReference type="ARBA" id="ARBA00023136"/>
    </source>
</evidence>
<evidence type="ECO:0000256" key="4">
    <source>
        <dbReference type="ARBA" id="ARBA00022989"/>
    </source>
</evidence>
<sequence length="247" mass="26765">MANFSFFNSIWINAFLINFLLIFLGHRLPFLTKKGWIHAGILGTLLLGSIGWNGWISVCVYLLLGTLVTKIGYKNKASRGIAEARGGQRGPENVWGSAATGCSLALLSCLWPNFLNLFMVGFASSFSAKLSDTFSSEIGKRFGKRTFLITTLKPVSPGTEGAISIEGSMAGLLGSFIMTGFMLNLSIISGLSVAFIVFLSGYLATFLESYIGAVVQNKIDWMTNELVNSIQTSIAAIISIFLYLNLI</sequence>
<gene>
    <name evidence="7" type="ORF">DNJ73_03580</name>
</gene>
<comment type="subcellular location">
    <subcellularLocation>
        <location evidence="1">Membrane</location>
        <topology evidence="1">Multi-pass membrane protein</topology>
    </subcellularLocation>
</comment>
<comment type="similarity">
    <text evidence="2">Belongs to the TMEM19 family.</text>
</comment>
<evidence type="ECO:0000256" key="1">
    <source>
        <dbReference type="ARBA" id="ARBA00004141"/>
    </source>
</evidence>
<keyword evidence="5 6" id="KW-0472">Membrane</keyword>
<evidence type="ECO:0000256" key="3">
    <source>
        <dbReference type="ARBA" id="ARBA00022692"/>
    </source>
</evidence>
<dbReference type="OrthoDB" id="539948at2"/>
<comment type="caution">
    <text evidence="7">The sequence shown here is derived from an EMBL/GenBank/DDBJ whole genome shotgun (WGS) entry which is preliminary data.</text>
</comment>
<keyword evidence="3 6" id="KW-0812">Transmembrane</keyword>
<dbReference type="Proteomes" id="UP000247807">
    <property type="component" value="Unassembled WGS sequence"/>
</dbReference>
<dbReference type="NCBIfam" id="TIGR00297">
    <property type="entry name" value="TIGR00297 family protein"/>
    <property type="match status" value="1"/>
</dbReference>
<accession>A0A318RG75</accession>
<evidence type="ECO:0000256" key="2">
    <source>
        <dbReference type="ARBA" id="ARBA00009012"/>
    </source>
</evidence>
<feature type="transmembrane region" description="Helical" evidence="6">
    <location>
        <begin position="36"/>
        <end position="64"/>
    </location>
</feature>
<dbReference type="PANTHER" id="PTHR13353">
    <property type="entry name" value="TRANSMEMBRANE PROTEIN 19"/>
    <property type="match status" value="1"/>
</dbReference>
<dbReference type="AlphaFoldDB" id="A0A318RG75"/>
<protein>
    <submittedName>
        <fullName evidence="7">TIGR00297 family protein</fullName>
    </submittedName>
</protein>
<dbReference type="PANTHER" id="PTHR13353:SF5">
    <property type="entry name" value="TRANSMEMBRANE PROTEIN 19"/>
    <property type="match status" value="1"/>
</dbReference>
<reference evidence="7 8" key="1">
    <citation type="journal article" date="2018" name="Appl. Environ. Microbiol.">
        <title>Genome rearrangement shapes Prochlorococcus ecological adaptation.</title>
        <authorList>
            <person name="Yan W."/>
            <person name="Wei S."/>
            <person name="Wang Q."/>
            <person name="Xiao X."/>
            <person name="Zeng Q."/>
            <person name="Jiao N."/>
            <person name="Zhang R."/>
        </authorList>
    </citation>
    <scope>NUCLEOTIDE SEQUENCE [LARGE SCALE GENOMIC DNA]</scope>
    <source>
        <strain evidence="7 8">XMU1408</strain>
    </source>
</reference>
<dbReference type="RefSeq" id="WP_158466341.1">
    <property type="nucleotide sequence ID" value="NZ_QJUE01000002.1"/>
</dbReference>
<evidence type="ECO:0000256" key="6">
    <source>
        <dbReference type="SAM" id="Phobius"/>
    </source>
</evidence>
<dbReference type="InterPro" id="IPR002794">
    <property type="entry name" value="DUF92_TMEM19"/>
</dbReference>
<feature type="transmembrane region" description="Helical" evidence="6">
    <location>
        <begin position="226"/>
        <end position="246"/>
    </location>
</feature>
<feature type="transmembrane region" description="Helical" evidence="6">
    <location>
        <begin position="6"/>
        <end position="24"/>
    </location>
</feature>
<dbReference type="GO" id="GO:0016020">
    <property type="term" value="C:membrane"/>
    <property type="evidence" value="ECO:0007669"/>
    <property type="project" value="UniProtKB-SubCell"/>
</dbReference>
<organism evidence="7 8">
    <name type="scientific">Prochlorococcus marinus XMU1408</name>
    <dbReference type="NCBI Taxonomy" id="2213228"/>
    <lineage>
        <taxon>Bacteria</taxon>
        <taxon>Bacillati</taxon>
        <taxon>Cyanobacteriota</taxon>
        <taxon>Cyanophyceae</taxon>
        <taxon>Synechococcales</taxon>
        <taxon>Prochlorococcaceae</taxon>
        <taxon>Prochlorococcus</taxon>
    </lineage>
</organism>
<feature type="transmembrane region" description="Helical" evidence="6">
    <location>
        <begin position="181"/>
        <end position="206"/>
    </location>
</feature>